<evidence type="ECO:0000313" key="1">
    <source>
        <dbReference type="EMBL" id="MEQ2485896.1"/>
    </source>
</evidence>
<gene>
    <name evidence="1" type="ORF">AAAT34_02360</name>
</gene>
<sequence length="129" mass="15058">MKLYELIQSYNFDEIMPEILRMFPGTAKYREPLKQAYDILLEMRPVPSKKSVRYRFFNMDNSDESYMGAADADFRCTWEVCLGKDVVRERGIDLSDAEILANSLVNICFIGTHPRKFDAAYAELTRPER</sequence>
<evidence type="ECO:0000313" key="2">
    <source>
        <dbReference type="Proteomes" id="UP001487296"/>
    </source>
</evidence>
<accession>A0ABV1FNB8</accession>
<organism evidence="1 2">
    <name type="scientific">Hallella faecis</name>
    <dbReference type="NCBI Taxonomy" id="2841596"/>
    <lineage>
        <taxon>Bacteria</taxon>
        <taxon>Pseudomonadati</taxon>
        <taxon>Bacteroidota</taxon>
        <taxon>Bacteroidia</taxon>
        <taxon>Bacteroidales</taxon>
        <taxon>Prevotellaceae</taxon>
        <taxon>Hallella</taxon>
    </lineage>
</organism>
<dbReference type="EMBL" id="JBBNFP010000005">
    <property type="protein sequence ID" value="MEQ2485896.1"/>
    <property type="molecule type" value="Genomic_DNA"/>
</dbReference>
<comment type="caution">
    <text evidence="1">The sequence shown here is derived from an EMBL/GenBank/DDBJ whole genome shotgun (WGS) entry which is preliminary data.</text>
</comment>
<keyword evidence="2" id="KW-1185">Reference proteome</keyword>
<reference evidence="1 2" key="1">
    <citation type="submission" date="2024-04" db="EMBL/GenBank/DDBJ databases">
        <title>Human intestinal bacterial collection.</title>
        <authorList>
            <person name="Pauvert C."/>
            <person name="Hitch T.C.A."/>
            <person name="Clavel T."/>
        </authorList>
    </citation>
    <scope>NUCLEOTIDE SEQUENCE [LARGE SCALE GENOMIC DNA]</scope>
    <source>
        <strain evidence="1 2">CLA-AA-H145</strain>
    </source>
</reference>
<dbReference type="RefSeq" id="WP_215758956.1">
    <property type="nucleotide sequence ID" value="NZ_JAHKBE010000004.1"/>
</dbReference>
<name>A0ABV1FNB8_9BACT</name>
<proteinExistence type="predicted"/>
<protein>
    <submittedName>
        <fullName evidence="1">Uncharacterized protein</fullName>
    </submittedName>
</protein>
<dbReference type="Proteomes" id="UP001487296">
    <property type="component" value="Unassembled WGS sequence"/>
</dbReference>